<evidence type="ECO:0000313" key="7">
    <source>
        <dbReference type="Proteomes" id="UP000054007"/>
    </source>
</evidence>
<dbReference type="InterPro" id="IPR032675">
    <property type="entry name" value="LRR_dom_sf"/>
</dbReference>
<keyword evidence="2" id="KW-0963">Cytoplasm</keyword>
<organism evidence="6 7">
    <name type="scientific">Cylindrobasidium torrendii FP15055 ss-10</name>
    <dbReference type="NCBI Taxonomy" id="1314674"/>
    <lineage>
        <taxon>Eukaryota</taxon>
        <taxon>Fungi</taxon>
        <taxon>Dikarya</taxon>
        <taxon>Basidiomycota</taxon>
        <taxon>Agaricomycotina</taxon>
        <taxon>Agaricomycetes</taxon>
        <taxon>Agaricomycetidae</taxon>
        <taxon>Agaricales</taxon>
        <taxon>Marasmiineae</taxon>
        <taxon>Physalacriaceae</taxon>
        <taxon>Cylindrobasidium</taxon>
    </lineage>
</organism>
<gene>
    <name evidence="6" type="ORF">CYLTODRAFT_439200</name>
</gene>
<evidence type="ECO:0000256" key="2">
    <source>
        <dbReference type="ARBA" id="ARBA00022490"/>
    </source>
</evidence>
<comment type="subcellular location">
    <subcellularLocation>
        <location evidence="1">Cytoplasm</location>
    </subcellularLocation>
</comment>
<proteinExistence type="predicted"/>
<reference evidence="6 7" key="1">
    <citation type="journal article" date="2015" name="Fungal Genet. Biol.">
        <title>Evolution of novel wood decay mechanisms in Agaricales revealed by the genome sequences of Fistulina hepatica and Cylindrobasidium torrendii.</title>
        <authorList>
            <person name="Floudas D."/>
            <person name="Held B.W."/>
            <person name="Riley R."/>
            <person name="Nagy L.G."/>
            <person name="Koehler G."/>
            <person name="Ransdell A.S."/>
            <person name="Younus H."/>
            <person name="Chow J."/>
            <person name="Chiniquy J."/>
            <person name="Lipzen A."/>
            <person name="Tritt A."/>
            <person name="Sun H."/>
            <person name="Haridas S."/>
            <person name="LaButti K."/>
            <person name="Ohm R.A."/>
            <person name="Kues U."/>
            <person name="Blanchette R.A."/>
            <person name="Grigoriev I.V."/>
            <person name="Minto R.E."/>
            <person name="Hibbett D.S."/>
        </authorList>
    </citation>
    <scope>NUCLEOTIDE SEQUENCE [LARGE SCALE GENOMIC DNA]</scope>
    <source>
        <strain evidence="6 7">FP15055 ss-10</strain>
    </source>
</reference>
<dbReference type="STRING" id="1314674.A0A0D7BVQ7"/>
<keyword evidence="7" id="KW-1185">Reference proteome</keyword>
<dbReference type="SUPFAM" id="SSF52075">
    <property type="entry name" value="Outer arm dynein light chain 1"/>
    <property type="match status" value="1"/>
</dbReference>
<evidence type="ECO:0000256" key="5">
    <source>
        <dbReference type="SAM" id="MobiDB-lite"/>
    </source>
</evidence>
<feature type="region of interest" description="Disordered" evidence="5">
    <location>
        <begin position="26"/>
        <end position="50"/>
    </location>
</feature>
<dbReference type="PROSITE" id="PS51450">
    <property type="entry name" value="LRR"/>
    <property type="match status" value="1"/>
</dbReference>
<dbReference type="InterPro" id="IPR003591">
    <property type="entry name" value="Leu-rich_rpt_typical-subtyp"/>
</dbReference>
<evidence type="ECO:0008006" key="8">
    <source>
        <dbReference type="Google" id="ProtNLM"/>
    </source>
</evidence>
<dbReference type="EMBL" id="KN880431">
    <property type="protein sequence ID" value="KIY74259.1"/>
    <property type="molecule type" value="Genomic_DNA"/>
</dbReference>
<name>A0A0D7BVQ7_9AGAR</name>
<feature type="compositionally biased region" description="Pro residues" evidence="5">
    <location>
        <begin position="276"/>
        <end position="294"/>
    </location>
</feature>
<evidence type="ECO:0000313" key="6">
    <source>
        <dbReference type="EMBL" id="KIY74259.1"/>
    </source>
</evidence>
<dbReference type="GO" id="GO:0005737">
    <property type="term" value="C:cytoplasm"/>
    <property type="evidence" value="ECO:0007669"/>
    <property type="project" value="UniProtKB-SubCell"/>
</dbReference>
<feature type="region of interest" description="Disordered" evidence="5">
    <location>
        <begin position="234"/>
        <end position="298"/>
    </location>
</feature>
<dbReference type="AlphaFoldDB" id="A0A0D7BVQ7"/>
<dbReference type="Proteomes" id="UP000054007">
    <property type="component" value="Unassembled WGS sequence"/>
</dbReference>
<dbReference type="PANTHER" id="PTHR15454:SF69">
    <property type="entry name" value="SERINE_THREONINE-PROTEIN KINASE 11-INTERACTING PROTEIN"/>
    <property type="match status" value="1"/>
</dbReference>
<feature type="compositionally biased region" description="Polar residues" evidence="5">
    <location>
        <begin position="622"/>
        <end position="653"/>
    </location>
</feature>
<keyword evidence="4" id="KW-0677">Repeat</keyword>
<dbReference type="PANTHER" id="PTHR15454">
    <property type="entry name" value="NISCHARIN RELATED"/>
    <property type="match status" value="1"/>
</dbReference>
<evidence type="ECO:0000256" key="4">
    <source>
        <dbReference type="ARBA" id="ARBA00022737"/>
    </source>
</evidence>
<sequence length="718" mass="78633">MSEHESGDDYIRRVATFIRTNERALGEGGLARRRPRQQASGGWFGPTPPPKPMTFSIDTQRLFYILMRMEEAGLPVGTLDVRIDAPSRPLSYINLFPDSDKSETLSLASFRSSLSVVSSFSLSPGWWGKPPPPPLETELRYLYSAFTRLPALHIVAPGRKTVAEIADQPPNENALPLDAFKLVEVLVCNDIDPRALLGWDQLAINLKSLTIKQSGLEDISDVFIGAVIDDQARREGSVSRKRNRKIPVGPERQASFYSSQVPETVREEDEVSEPSTPLPTLPQTTPPSPPPPTTLSPSKWASLKHLSLPDNALTSFPSDLIPYLTSITHLDLSFNLLVSVPSGLGALYNLVSLNLADNMIDSVLGIYLNLGQVLVLNLARNRLESICGLERLHALERVDLRENIIEEVGEIGRLATLPNIKTVFVAGNPFTDDDNYRAPCFDLFWKEGKSISLDGAAPSYYEKRGLTVAPAAQMSSSRPVSVAYSPPTVAVGHAHEHHARNQASPSSSSATSPNLVPIGLAAKPRKKKVKRIVDLDGDQEHSDGSSQGHGHQRMKSDESRVSRKARPKPTLPTPRDNSPLSAQKEWGRFEDLVSPPEPVPEGPAPEVVAPSKARTSRHSRYQTEYTPAQEMLSSTPPSASTFARSMRRPQTLTGRAGARRARVSSSVYEPPTSSNDGAVDETMDSAEAYRRKVEALKKDMGDGWLKVFSQTQMSPSAA</sequence>
<feature type="compositionally biased region" description="Low complexity" evidence="5">
    <location>
        <begin position="503"/>
        <end position="513"/>
    </location>
</feature>
<protein>
    <recommendedName>
        <fullName evidence="8">L domain-like protein</fullName>
    </recommendedName>
</protein>
<dbReference type="Gene3D" id="3.80.10.10">
    <property type="entry name" value="Ribonuclease Inhibitor"/>
    <property type="match status" value="2"/>
</dbReference>
<dbReference type="SMART" id="SM00369">
    <property type="entry name" value="LRR_TYP"/>
    <property type="match status" value="2"/>
</dbReference>
<evidence type="ECO:0000256" key="3">
    <source>
        <dbReference type="ARBA" id="ARBA00022614"/>
    </source>
</evidence>
<evidence type="ECO:0000256" key="1">
    <source>
        <dbReference type="ARBA" id="ARBA00004496"/>
    </source>
</evidence>
<feature type="compositionally biased region" description="Basic and acidic residues" evidence="5">
    <location>
        <begin position="531"/>
        <end position="543"/>
    </location>
</feature>
<feature type="region of interest" description="Disordered" evidence="5">
    <location>
        <begin position="492"/>
        <end position="683"/>
    </location>
</feature>
<keyword evidence="3" id="KW-0433">Leucine-rich repeat</keyword>
<accession>A0A0D7BVQ7</accession>
<dbReference type="InterPro" id="IPR001611">
    <property type="entry name" value="Leu-rich_rpt"/>
</dbReference>
<dbReference type="OrthoDB" id="676979at2759"/>